<dbReference type="GeneID" id="39588434"/>
<feature type="compositionally biased region" description="Basic and acidic residues" evidence="2">
    <location>
        <begin position="29"/>
        <end position="46"/>
    </location>
</feature>
<keyword evidence="5" id="KW-1185">Reference proteome</keyword>
<comment type="caution">
    <text evidence="4">The sequence shown here is derived from an EMBL/GenBank/DDBJ whole genome shotgun (WGS) entry which is preliminary data.</text>
</comment>
<evidence type="ECO:0000313" key="4">
    <source>
        <dbReference type="EMBL" id="RSH76954.1"/>
    </source>
</evidence>
<dbReference type="AlphaFoldDB" id="A0A427XE17"/>
<name>A0A427XE17_9TREE</name>
<evidence type="ECO:0000256" key="3">
    <source>
        <dbReference type="SAM" id="SignalP"/>
    </source>
</evidence>
<evidence type="ECO:0000313" key="5">
    <source>
        <dbReference type="Proteomes" id="UP000279236"/>
    </source>
</evidence>
<evidence type="ECO:0000256" key="2">
    <source>
        <dbReference type="SAM" id="MobiDB-lite"/>
    </source>
</evidence>
<sequence length="229" mass="24668">MLVTLTLAGIVAAGTATAGAVTALITKTKTPDAEDQHDNDADEKSSLKATVEDAEEEDVYNHGHCYCDHCDPPDNLATFAELFPNSPMSNHSIKDDDYYYHDTVRVIKELHESLEEAEARLAMLEAKRSSTAVHRLNPSAAEFVPSVPAFSTPPTAYNVSFFPPGVFAPPPSGVTFSAPPPFMLANNPNVLRLSTRSPTFGDICFGCDDPAFLIPAPPSPLRGGYFGHM</sequence>
<organism evidence="4 5">
    <name type="scientific">Apiotrichum porosum</name>
    <dbReference type="NCBI Taxonomy" id="105984"/>
    <lineage>
        <taxon>Eukaryota</taxon>
        <taxon>Fungi</taxon>
        <taxon>Dikarya</taxon>
        <taxon>Basidiomycota</taxon>
        <taxon>Agaricomycotina</taxon>
        <taxon>Tremellomycetes</taxon>
        <taxon>Trichosporonales</taxon>
        <taxon>Trichosporonaceae</taxon>
        <taxon>Apiotrichum</taxon>
    </lineage>
</organism>
<reference evidence="4 5" key="1">
    <citation type="submission" date="2018-11" db="EMBL/GenBank/DDBJ databases">
        <title>Genome sequence of Apiotrichum porosum DSM 27194.</title>
        <authorList>
            <person name="Aliyu H."/>
            <person name="Gorte O."/>
            <person name="Ochsenreither K."/>
        </authorList>
    </citation>
    <scope>NUCLEOTIDE SEQUENCE [LARGE SCALE GENOMIC DNA]</scope>
    <source>
        <strain evidence="4 5">DSM 27194</strain>
    </source>
</reference>
<protein>
    <submittedName>
        <fullName evidence="4">Uncharacterized protein</fullName>
    </submittedName>
</protein>
<feature type="region of interest" description="Disordered" evidence="2">
    <location>
        <begin position="29"/>
        <end position="48"/>
    </location>
</feature>
<dbReference type="EMBL" id="RSCE01000019">
    <property type="protein sequence ID" value="RSH76954.1"/>
    <property type="molecule type" value="Genomic_DNA"/>
</dbReference>
<dbReference type="Proteomes" id="UP000279236">
    <property type="component" value="Unassembled WGS sequence"/>
</dbReference>
<dbReference type="RefSeq" id="XP_028472101.1">
    <property type="nucleotide sequence ID" value="XM_028619528.1"/>
</dbReference>
<dbReference type="Pfam" id="PF07145">
    <property type="entry name" value="PAM2"/>
    <property type="match status" value="1"/>
</dbReference>
<feature type="chain" id="PRO_5019369338" evidence="3">
    <location>
        <begin position="19"/>
        <end position="229"/>
    </location>
</feature>
<accession>A0A427XE17</accession>
<proteinExistence type="predicted"/>
<keyword evidence="3" id="KW-0732">Signal</keyword>
<gene>
    <name evidence="4" type="ORF">EHS24_003891</name>
</gene>
<feature type="signal peptide" evidence="3">
    <location>
        <begin position="1"/>
        <end position="18"/>
    </location>
</feature>
<keyword evidence="1" id="KW-0175">Coiled coil</keyword>
<dbReference type="InterPro" id="IPR009818">
    <property type="entry name" value="PAM2_motif"/>
</dbReference>
<evidence type="ECO:0000256" key="1">
    <source>
        <dbReference type="SAM" id="Coils"/>
    </source>
</evidence>
<feature type="coiled-coil region" evidence="1">
    <location>
        <begin position="100"/>
        <end position="127"/>
    </location>
</feature>